<organism evidence="1 2">
    <name type="scientific">Anoxybacillus andreesenii</name>
    <dbReference type="NCBI Taxonomy" id="1325932"/>
    <lineage>
        <taxon>Bacteria</taxon>
        <taxon>Bacillati</taxon>
        <taxon>Bacillota</taxon>
        <taxon>Bacilli</taxon>
        <taxon>Bacillales</taxon>
        <taxon>Anoxybacillaceae</taxon>
        <taxon>Anoxybacillus</taxon>
    </lineage>
</organism>
<evidence type="ECO:0000313" key="2">
    <source>
        <dbReference type="Proteomes" id="UP001231362"/>
    </source>
</evidence>
<gene>
    <name evidence="1" type="ORF">J2S07_000023</name>
</gene>
<reference evidence="1 2" key="1">
    <citation type="submission" date="2023-07" db="EMBL/GenBank/DDBJ databases">
        <title>Genomic Encyclopedia of Type Strains, Phase IV (KMG-IV): sequencing the most valuable type-strain genomes for metagenomic binning, comparative biology and taxonomic classification.</title>
        <authorList>
            <person name="Goeker M."/>
        </authorList>
    </citation>
    <scope>NUCLEOTIDE SEQUENCE [LARGE SCALE GENOMIC DNA]</scope>
    <source>
        <strain evidence="1 2">DSM 23948</strain>
    </source>
</reference>
<dbReference type="InterPro" id="IPR026838">
    <property type="entry name" value="YheC/D"/>
</dbReference>
<dbReference type="Pfam" id="PF14398">
    <property type="entry name" value="ATPgrasp_YheCD"/>
    <property type="match status" value="1"/>
</dbReference>
<keyword evidence="2" id="KW-1185">Reference proteome</keyword>
<comment type="caution">
    <text evidence="1">The sequence shown here is derived from an EMBL/GenBank/DDBJ whole genome shotgun (WGS) entry which is preliminary data.</text>
</comment>
<dbReference type="EMBL" id="JAUSTU010000001">
    <property type="protein sequence ID" value="MDQ0153725.1"/>
    <property type="molecule type" value="Genomic_DNA"/>
</dbReference>
<dbReference type="SUPFAM" id="SSF56059">
    <property type="entry name" value="Glutathione synthetase ATP-binding domain-like"/>
    <property type="match status" value="1"/>
</dbReference>
<proteinExistence type="predicted"/>
<dbReference type="RefSeq" id="WP_307148357.1">
    <property type="nucleotide sequence ID" value="NZ_JAUSTU010000001.1"/>
</dbReference>
<sequence>MKEKELFQIEIIEKYDKTVLYPPTLQLEKMENVAFGSFSSSASFYPHPNDKKTIAISRDLATQLRLPSRPGPLHIFSNNETLYLGPLIGIFTSGFTPFPIRPIGERSLFFSKLLSVEKSVGAFAFIFGEEHINWEDGTIQGLFYHENGWQSLQVPFPNVIYDRLPNRRSEKRAQISKIKERLQKEYLIPWYNPGFFNKMDVYEKLLQEESSAKYLPETHPFISFSLVERMLADYGHVFVKPINGSLGLGIHQIIYDRKNDAYYCRYREKSGSNRLRRYESLEGLFKHLFRNRNLTHMLVQQGIHSLRIDKRTVDFRIHTNKDKEGHWQVTAMAAKIAGLGSVTTHVNNGGTIKTLEEIFLTKEEKDEAVRKLTEACLTLSSSLERQIEGEIGEIGFDMGIDRDGKVWLYEANSKPGRSIFKHPQLKLFDLLTRKLSLAYSVYLTEKAITNPGDIFK</sequence>
<dbReference type="Proteomes" id="UP001231362">
    <property type="component" value="Unassembled WGS sequence"/>
</dbReference>
<evidence type="ECO:0000313" key="1">
    <source>
        <dbReference type="EMBL" id="MDQ0153725.1"/>
    </source>
</evidence>
<evidence type="ECO:0008006" key="3">
    <source>
        <dbReference type="Google" id="ProtNLM"/>
    </source>
</evidence>
<accession>A0ABT9UYF1</accession>
<dbReference type="Gene3D" id="3.30.470.20">
    <property type="entry name" value="ATP-grasp fold, B domain"/>
    <property type="match status" value="1"/>
</dbReference>
<name>A0ABT9UYF1_9BACL</name>
<protein>
    <recommendedName>
        <fullName evidence="3">Endospore coat-associated protein yheD</fullName>
    </recommendedName>
</protein>